<dbReference type="SUPFAM" id="SSF103473">
    <property type="entry name" value="MFS general substrate transporter"/>
    <property type="match status" value="1"/>
</dbReference>
<gene>
    <name evidence="9" type="ORF">BDV29DRAFT_200730</name>
</gene>
<feature type="transmembrane region" description="Helical" evidence="7">
    <location>
        <begin position="437"/>
        <end position="461"/>
    </location>
</feature>
<feature type="region of interest" description="Disordered" evidence="6">
    <location>
        <begin position="567"/>
        <end position="601"/>
    </location>
</feature>
<dbReference type="Proteomes" id="UP000326565">
    <property type="component" value="Unassembled WGS sequence"/>
</dbReference>
<reference evidence="9 10" key="1">
    <citation type="submission" date="2019-04" db="EMBL/GenBank/DDBJ databases">
        <title>Friends and foes A comparative genomics study of 23 Aspergillus species from section Flavi.</title>
        <authorList>
            <consortium name="DOE Joint Genome Institute"/>
            <person name="Kjaerbolling I."/>
            <person name="Vesth T."/>
            <person name="Frisvad J.C."/>
            <person name="Nybo J.L."/>
            <person name="Theobald S."/>
            <person name="Kildgaard S."/>
            <person name="Isbrandt T."/>
            <person name="Kuo A."/>
            <person name="Sato A."/>
            <person name="Lyhne E.K."/>
            <person name="Kogle M.E."/>
            <person name="Wiebenga A."/>
            <person name="Kun R.S."/>
            <person name="Lubbers R.J."/>
            <person name="Makela M.R."/>
            <person name="Barry K."/>
            <person name="Chovatia M."/>
            <person name="Clum A."/>
            <person name="Daum C."/>
            <person name="Haridas S."/>
            <person name="He G."/>
            <person name="LaButti K."/>
            <person name="Lipzen A."/>
            <person name="Mondo S."/>
            <person name="Riley R."/>
            <person name="Salamov A."/>
            <person name="Simmons B.A."/>
            <person name="Magnuson J.K."/>
            <person name="Henrissat B."/>
            <person name="Mortensen U.H."/>
            <person name="Larsen T.O."/>
            <person name="Devries R.P."/>
            <person name="Grigoriev I.V."/>
            <person name="Machida M."/>
            <person name="Baker S.E."/>
            <person name="Andersen M.R."/>
        </authorList>
    </citation>
    <scope>NUCLEOTIDE SEQUENCE [LARGE SCALE GENOMIC DNA]</scope>
    <source>
        <strain evidence="9 10">CBS 151.66</strain>
    </source>
</reference>
<feature type="transmembrane region" description="Helical" evidence="7">
    <location>
        <begin position="164"/>
        <end position="183"/>
    </location>
</feature>
<feature type="transmembrane region" description="Helical" evidence="7">
    <location>
        <begin position="308"/>
        <end position="329"/>
    </location>
</feature>
<dbReference type="Pfam" id="PF06609">
    <property type="entry name" value="TRI12"/>
    <property type="match status" value="1"/>
</dbReference>
<dbReference type="PANTHER" id="PTHR23501">
    <property type="entry name" value="MAJOR FACILITATOR SUPERFAMILY"/>
    <property type="match status" value="1"/>
</dbReference>
<feature type="transmembrane region" description="Helical" evidence="7">
    <location>
        <begin position="349"/>
        <end position="372"/>
    </location>
</feature>
<feature type="transmembrane region" description="Helical" evidence="7">
    <location>
        <begin position="237"/>
        <end position="258"/>
    </location>
</feature>
<evidence type="ECO:0000256" key="4">
    <source>
        <dbReference type="ARBA" id="ARBA00022989"/>
    </source>
</evidence>
<keyword evidence="10" id="KW-1185">Reference proteome</keyword>
<comment type="subcellular location">
    <subcellularLocation>
        <location evidence="1">Membrane</location>
        <topology evidence="1">Multi-pass membrane protein</topology>
    </subcellularLocation>
</comment>
<evidence type="ECO:0000256" key="7">
    <source>
        <dbReference type="SAM" id="Phobius"/>
    </source>
</evidence>
<dbReference type="Gene3D" id="1.20.1250.20">
    <property type="entry name" value="MFS general substrate transporter like domains"/>
    <property type="match status" value="1"/>
</dbReference>
<accession>A0A5N5X6K9</accession>
<feature type="transmembrane region" description="Helical" evidence="7">
    <location>
        <begin position="530"/>
        <end position="549"/>
    </location>
</feature>
<feature type="transmembrane region" description="Helical" evidence="7">
    <location>
        <begin position="108"/>
        <end position="129"/>
    </location>
</feature>
<dbReference type="OrthoDB" id="4139357at2759"/>
<dbReference type="AlphaFoldDB" id="A0A5N5X6K9"/>
<keyword evidence="2" id="KW-0813">Transport</keyword>
<feature type="transmembrane region" description="Helical" evidence="7">
    <location>
        <begin position="270"/>
        <end position="287"/>
    </location>
</feature>
<evidence type="ECO:0000313" key="9">
    <source>
        <dbReference type="EMBL" id="KAB8075727.1"/>
    </source>
</evidence>
<organism evidence="9 10">
    <name type="scientific">Aspergillus leporis</name>
    <dbReference type="NCBI Taxonomy" id="41062"/>
    <lineage>
        <taxon>Eukaryota</taxon>
        <taxon>Fungi</taxon>
        <taxon>Dikarya</taxon>
        <taxon>Ascomycota</taxon>
        <taxon>Pezizomycotina</taxon>
        <taxon>Eurotiomycetes</taxon>
        <taxon>Eurotiomycetidae</taxon>
        <taxon>Eurotiales</taxon>
        <taxon>Aspergillaceae</taxon>
        <taxon>Aspergillus</taxon>
        <taxon>Aspergillus subgen. Circumdati</taxon>
    </lineage>
</organism>
<evidence type="ECO:0000256" key="1">
    <source>
        <dbReference type="ARBA" id="ARBA00004141"/>
    </source>
</evidence>
<feature type="transmembrane region" description="Helical" evidence="7">
    <location>
        <begin position="135"/>
        <end position="152"/>
    </location>
</feature>
<dbReference type="InterPro" id="IPR036259">
    <property type="entry name" value="MFS_trans_sf"/>
</dbReference>
<protein>
    <submittedName>
        <fullName evidence="9">Fungal trichothecene efflux pump</fullName>
    </submittedName>
</protein>
<keyword evidence="4 7" id="KW-1133">Transmembrane helix</keyword>
<dbReference type="InterPro" id="IPR020846">
    <property type="entry name" value="MFS_dom"/>
</dbReference>
<dbReference type="InterPro" id="IPR010573">
    <property type="entry name" value="MFS_Str1/Tri12-like"/>
</dbReference>
<proteinExistence type="predicted"/>
<evidence type="ECO:0000256" key="5">
    <source>
        <dbReference type="ARBA" id="ARBA00023136"/>
    </source>
</evidence>
<feature type="transmembrane region" description="Helical" evidence="7">
    <location>
        <begin position="195"/>
        <end position="216"/>
    </location>
</feature>
<evidence type="ECO:0000256" key="2">
    <source>
        <dbReference type="ARBA" id="ARBA00022448"/>
    </source>
</evidence>
<feature type="transmembrane region" description="Helical" evidence="7">
    <location>
        <begin position="404"/>
        <end position="425"/>
    </location>
</feature>
<dbReference type="CDD" id="cd06179">
    <property type="entry name" value="MFS_TRI12_like"/>
    <property type="match status" value="1"/>
</dbReference>
<sequence length="601" mass="64272">MTVSEKALEAGPGDGEERRVNALAADANELPPGYYRSPRVVSTFVGISLAMIATYFAFEASASAISNINADIGPSENTSLQSTVWTVSQSISILLMGRLTDRFGRRNFVLGTNLIGLIGGIVACTAQSFNTLIGAQVLLGLAAGQSGAYLLLVGELMSNKTKFLGTVCVAIPSVVGTGFGPYLGQRLGLNGNWRWIFYIYIILIVLSTALMFIFYHPPSFVQLHGKQTSKRDELKKTDWIGIFLLTAGLALFLLGISWGGSPEPWDSPRILGLLISGAITCVAFVLYECFGRVERPIVPMRLFRDIRGFGCLVVISAVMGIMNVALFIMYPGQVVHIFGTSLDTEETSWMTSTAAFGIWAGILILGSFFHIIKHARLQLIAGSVWVTAFLGAMSSVTQTKKTEAIVFSIFTGFVIGWGEDIAMLLAQCISPDDELGVAFAVVASARTIFGSIFTAAFVALYTNKLPGKLQEYLVPAVLDGGLPESSISDLLAAVATSSQQAIAAVPGMTDALIATTNKGVADSYAASYAYVYYFAVALGVVSIIASACAKDFDPYLTDHVPHQIYHKKDAEVDPLDSDSSSYPNSVRGDEVSTIGPNKALP</sequence>
<name>A0A5N5X6K9_9EURO</name>
<evidence type="ECO:0000256" key="6">
    <source>
        <dbReference type="SAM" id="MobiDB-lite"/>
    </source>
</evidence>
<keyword evidence="5 7" id="KW-0472">Membrane</keyword>
<dbReference type="PROSITE" id="PS50850">
    <property type="entry name" value="MFS"/>
    <property type="match status" value="1"/>
</dbReference>
<keyword evidence="3 7" id="KW-0812">Transmembrane</keyword>
<dbReference type="InterPro" id="IPR053791">
    <property type="entry name" value="MFS_Tri12-like"/>
</dbReference>
<dbReference type="EMBL" id="ML732190">
    <property type="protein sequence ID" value="KAB8075727.1"/>
    <property type="molecule type" value="Genomic_DNA"/>
</dbReference>
<dbReference type="GO" id="GO:0022857">
    <property type="term" value="F:transmembrane transporter activity"/>
    <property type="evidence" value="ECO:0007669"/>
    <property type="project" value="InterPro"/>
</dbReference>
<evidence type="ECO:0000259" key="8">
    <source>
        <dbReference type="PROSITE" id="PS50850"/>
    </source>
</evidence>
<dbReference type="GO" id="GO:0005886">
    <property type="term" value="C:plasma membrane"/>
    <property type="evidence" value="ECO:0007669"/>
    <property type="project" value="TreeGrafter"/>
</dbReference>
<feature type="domain" description="Major facilitator superfamily (MFS) profile" evidence="8">
    <location>
        <begin position="43"/>
        <end position="554"/>
    </location>
</feature>
<evidence type="ECO:0000256" key="3">
    <source>
        <dbReference type="ARBA" id="ARBA00022692"/>
    </source>
</evidence>
<evidence type="ECO:0000313" key="10">
    <source>
        <dbReference type="Proteomes" id="UP000326565"/>
    </source>
</evidence>
<feature type="transmembrane region" description="Helical" evidence="7">
    <location>
        <begin position="40"/>
        <end position="58"/>
    </location>
</feature>
<dbReference type="PANTHER" id="PTHR23501:SF109">
    <property type="entry name" value="MAJOR FACILITATOR SUPERFAMILY (MFS) PROFILE DOMAIN-CONTAINING PROTEIN-RELATED"/>
    <property type="match status" value="1"/>
</dbReference>